<evidence type="ECO:0000256" key="1">
    <source>
        <dbReference type="SAM" id="MobiDB-lite"/>
    </source>
</evidence>
<feature type="region of interest" description="Disordered" evidence="1">
    <location>
        <begin position="163"/>
        <end position="186"/>
    </location>
</feature>
<gene>
    <name evidence="2" type="ORF">FOY91_02740</name>
</gene>
<dbReference type="OrthoDB" id="7501533at2"/>
<dbReference type="AlphaFoldDB" id="A0A558RCC6"/>
<evidence type="ECO:0000313" key="2">
    <source>
        <dbReference type="EMBL" id="TVV76990.1"/>
    </source>
</evidence>
<name>A0A558RCC6_9SPHN</name>
<sequence>MSRGRSPEHATALAAVWRAYPDLSPSASPADRMARSRERIAAMRPINDTISAQVEADRQARNFAFTEAQAATGEIGERELAILRGRDEHGYDWDRAVAYADGWYAAHAGWNHRIGDNGWANASREAMRHVYSVGFAEGGGDTTDLFDAARRANLAALRADNQPRQAAAIKPARPLPSSWAKPDDEARPTRWSRRLLVVAAVTLAEVQPGEFQAAPASPEMDEALRRSERDGLLIVTLGSDGFVAGYAADAGHPITTDLADAMIADLRHGKALRDLLRDREIDDVLIALQGDQLRVLDAFADALPLCRTMARTRNSALQQRVHLRCWLDRGHAGNGNVGAGHIRWGKAIKGLVGKLGEFTARHAGPAPWRGHLIRVEIAGEHLAHGYVTASGEPVCPEIVVSNKAHLRREMAVALRAFGGATRLA</sequence>
<dbReference type="EMBL" id="VNIM01000005">
    <property type="protein sequence ID" value="TVV76990.1"/>
    <property type="molecule type" value="Genomic_DNA"/>
</dbReference>
<organism evidence="2 3">
    <name type="scientific">Alterirhizorhabdus solaris</name>
    <dbReference type="NCBI Taxonomy" id="2529389"/>
    <lineage>
        <taxon>Bacteria</taxon>
        <taxon>Pseudomonadati</taxon>
        <taxon>Pseudomonadota</taxon>
        <taxon>Alphaproteobacteria</taxon>
        <taxon>Sphingomonadales</taxon>
        <taxon>Rhizorhabdaceae</taxon>
        <taxon>Alterirhizorhabdus</taxon>
    </lineage>
</organism>
<comment type="caution">
    <text evidence="2">The sequence shown here is derived from an EMBL/GenBank/DDBJ whole genome shotgun (WGS) entry which is preliminary data.</text>
</comment>
<reference evidence="2 3" key="1">
    <citation type="submission" date="2019-07" db="EMBL/GenBank/DDBJ databases">
        <title>Sphingomonas solaris sp. nov., isolated from a solar panel from Boston, Massachusetts.</title>
        <authorList>
            <person name="Tanner K."/>
            <person name="Pascual J."/>
            <person name="Mancuso C."/>
            <person name="Pereto J."/>
            <person name="Khalil A."/>
            <person name="Vilanova C."/>
        </authorList>
    </citation>
    <scope>NUCLEOTIDE SEQUENCE [LARGE SCALE GENOMIC DNA]</scope>
    <source>
        <strain evidence="2 3">R4DWN</strain>
    </source>
</reference>
<accession>A0A558RCC6</accession>
<evidence type="ECO:0000313" key="3">
    <source>
        <dbReference type="Proteomes" id="UP000318681"/>
    </source>
</evidence>
<protein>
    <submittedName>
        <fullName evidence="2">Uncharacterized protein</fullName>
    </submittedName>
</protein>
<keyword evidence="3" id="KW-1185">Reference proteome</keyword>
<dbReference type="Proteomes" id="UP000318681">
    <property type="component" value="Unassembled WGS sequence"/>
</dbReference>
<proteinExistence type="predicted"/>